<keyword evidence="1" id="KW-0472">Membrane</keyword>
<dbReference type="GeneID" id="73901879"/>
<feature type="transmembrane region" description="Helical" evidence="1">
    <location>
        <begin position="6"/>
        <end position="29"/>
    </location>
</feature>
<sequence>MTLVDIGTVGTTEVLITFVAVALALLITFHIHRDADSRGSSPELAWGLGAFFGGPVV</sequence>
<dbReference type="AlphaFoldDB" id="A0ABD5NQ17"/>
<evidence type="ECO:0000313" key="3">
    <source>
        <dbReference type="Proteomes" id="UP001595846"/>
    </source>
</evidence>
<accession>A0ABD5NQ17</accession>
<dbReference type="EMBL" id="JBHSAQ010000009">
    <property type="protein sequence ID" value="MFC3958941.1"/>
    <property type="molecule type" value="Genomic_DNA"/>
</dbReference>
<gene>
    <name evidence="2" type="ORF">ACFOUR_11265</name>
</gene>
<dbReference type="Proteomes" id="UP001595846">
    <property type="component" value="Unassembled WGS sequence"/>
</dbReference>
<evidence type="ECO:0000313" key="2">
    <source>
        <dbReference type="EMBL" id="MFC3958941.1"/>
    </source>
</evidence>
<comment type="caution">
    <text evidence="2">The sequence shown here is derived from an EMBL/GenBank/DDBJ whole genome shotgun (WGS) entry which is preliminary data.</text>
</comment>
<protein>
    <submittedName>
        <fullName evidence="2">Uncharacterized protein</fullName>
    </submittedName>
</protein>
<reference evidence="2 3" key="1">
    <citation type="journal article" date="2019" name="Int. J. Syst. Evol. Microbiol.">
        <title>The Global Catalogue of Microorganisms (GCM) 10K type strain sequencing project: providing services to taxonomists for standard genome sequencing and annotation.</title>
        <authorList>
            <consortium name="The Broad Institute Genomics Platform"/>
            <consortium name="The Broad Institute Genome Sequencing Center for Infectious Disease"/>
            <person name="Wu L."/>
            <person name="Ma J."/>
        </authorList>
    </citation>
    <scope>NUCLEOTIDE SEQUENCE [LARGE SCALE GENOMIC DNA]</scope>
    <source>
        <strain evidence="2 3">IBRC-M 10256</strain>
    </source>
</reference>
<evidence type="ECO:0000256" key="1">
    <source>
        <dbReference type="SAM" id="Phobius"/>
    </source>
</evidence>
<keyword evidence="1" id="KW-0812">Transmembrane</keyword>
<dbReference type="RefSeq" id="WP_256532774.1">
    <property type="nucleotide sequence ID" value="NZ_CP101824.1"/>
</dbReference>
<organism evidence="2 3">
    <name type="scientific">Halovivax cerinus</name>
    <dbReference type="NCBI Taxonomy" id="1487865"/>
    <lineage>
        <taxon>Archaea</taxon>
        <taxon>Methanobacteriati</taxon>
        <taxon>Methanobacteriota</taxon>
        <taxon>Stenosarchaea group</taxon>
        <taxon>Halobacteria</taxon>
        <taxon>Halobacteriales</taxon>
        <taxon>Natrialbaceae</taxon>
        <taxon>Halovivax</taxon>
    </lineage>
</organism>
<keyword evidence="3" id="KW-1185">Reference proteome</keyword>
<keyword evidence="1" id="KW-1133">Transmembrane helix</keyword>
<name>A0ABD5NQ17_9EURY</name>
<proteinExistence type="predicted"/>